<reference evidence="2 3" key="1">
    <citation type="submission" date="2018-10" db="EMBL/GenBank/DDBJ databases">
        <title>Sequencing the genomes of 1000 actinobacteria strains.</title>
        <authorList>
            <person name="Klenk H.-P."/>
        </authorList>
    </citation>
    <scope>NUCLEOTIDE SEQUENCE [LARGE SCALE GENOMIC DNA]</scope>
    <source>
        <strain evidence="2 3">DSM 17894</strain>
    </source>
</reference>
<feature type="region of interest" description="Disordered" evidence="1">
    <location>
        <begin position="29"/>
        <end position="52"/>
    </location>
</feature>
<accession>A0A495IG71</accession>
<evidence type="ECO:0000256" key="1">
    <source>
        <dbReference type="SAM" id="MobiDB-lite"/>
    </source>
</evidence>
<gene>
    <name evidence="2" type="ORF">C8E83_1303</name>
</gene>
<name>A0A495IG71_9MICO</name>
<dbReference type="EMBL" id="RBKS01000001">
    <property type="protein sequence ID" value="RKR74195.1"/>
    <property type="molecule type" value="Genomic_DNA"/>
</dbReference>
<protein>
    <submittedName>
        <fullName evidence="2">Uncharacterized protein</fullName>
    </submittedName>
</protein>
<dbReference type="Proteomes" id="UP000280008">
    <property type="component" value="Unassembled WGS sequence"/>
</dbReference>
<dbReference type="RefSeq" id="WP_170159859.1">
    <property type="nucleotide sequence ID" value="NZ_RBKS01000001.1"/>
</dbReference>
<proteinExistence type="predicted"/>
<comment type="caution">
    <text evidence="2">The sequence shown here is derived from an EMBL/GenBank/DDBJ whole genome shotgun (WGS) entry which is preliminary data.</text>
</comment>
<feature type="compositionally biased region" description="Basic and acidic residues" evidence="1">
    <location>
        <begin position="43"/>
        <end position="52"/>
    </location>
</feature>
<sequence>METRRILIGAGRTVARTLATLGRALTALGSGGGVSPLAAPPPEFRKRDDYRP</sequence>
<evidence type="ECO:0000313" key="2">
    <source>
        <dbReference type="EMBL" id="RKR74195.1"/>
    </source>
</evidence>
<organism evidence="2 3">
    <name type="scientific">Frondihabitans australicus</name>
    <dbReference type="NCBI Taxonomy" id="386892"/>
    <lineage>
        <taxon>Bacteria</taxon>
        <taxon>Bacillati</taxon>
        <taxon>Actinomycetota</taxon>
        <taxon>Actinomycetes</taxon>
        <taxon>Micrococcales</taxon>
        <taxon>Microbacteriaceae</taxon>
        <taxon>Frondihabitans</taxon>
    </lineage>
</organism>
<evidence type="ECO:0000313" key="3">
    <source>
        <dbReference type="Proteomes" id="UP000280008"/>
    </source>
</evidence>
<dbReference type="AlphaFoldDB" id="A0A495IG71"/>
<keyword evidence="3" id="KW-1185">Reference proteome</keyword>